<keyword evidence="4" id="KW-1133">Transmembrane helix</keyword>
<dbReference type="AlphaFoldDB" id="A0A7D9KXI8"/>
<dbReference type="SUPFAM" id="SSF81321">
    <property type="entry name" value="Family A G protein-coupled receptor-like"/>
    <property type="match status" value="1"/>
</dbReference>
<reference evidence="10" key="1">
    <citation type="submission" date="2020-04" db="EMBL/GenBank/DDBJ databases">
        <authorList>
            <person name="Alioto T."/>
            <person name="Alioto T."/>
            <person name="Gomez Garrido J."/>
        </authorList>
    </citation>
    <scope>NUCLEOTIDE SEQUENCE</scope>
    <source>
        <strain evidence="10">A484AB</strain>
    </source>
</reference>
<keyword evidence="6" id="KW-0472">Membrane</keyword>
<dbReference type="PANTHER" id="PTHR24246:SF27">
    <property type="entry name" value="ADENOSINE RECEPTOR, ISOFORM A"/>
    <property type="match status" value="1"/>
</dbReference>
<organism evidence="10 11">
    <name type="scientific">Paramuricea clavata</name>
    <name type="common">Red gorgonian</name>
    <name type="synonym">Violescent sea-whip</name>
    <dbReference type="NCBI Taxonomy" id="317549"/>
    <lineage>
        <taxon>Eukaryota</taxon>
        <taxon>Metazoa</taxon>
        <taxon>Cnidaria</taxon>
        <taxon>Anthozoa</taxon>
        <taxon>Octocorallia</taxon>
        <taxon>Malacalcyonacea</taxon>
        <taxon>Plexauridae</taxon>
        <taxon>Paramuricea</taxon>
    </lineage>
</organism>
<evidence type="ECO:0000256" key="2">
    <source>
        <dbReference type="ARBA" id="ARBA00022475"/>
    </source>
</evidence>
<keyword evidence="9" id="KW-0807">Transducer</keyword>
<dbReference type="OrthoDB" id="10506420at2759"/>
<comment type="caution">
    <text evidence="10">The sequence shown here is derived from an EMBL/GenBank/DDBJ whole genome shotgun (WGS) entry which is preliminary data.</text>
</comment>
<evidence type="ECO:0000256" key="1">
    <source>
        <dbReference type="ARBA" id="ARBA00004651"/>
    </source>
</evidence>
<dbReference type="PROSITE" id="PS50262">
    <property type="entry name" value="G_PROTEIN_RECEP_F1_2"/>
    <property type="match status" value="1"/>
</dbReference>
<comment type="subcellular location">
    <subcellularLocation>
        <location evidence="1">Cell membrane</location>
        <topology evidence="1">Multi-pass membrane protein</topology>
    </subcellularLocation>
</comment>
<evidence type="ECO:0000256" key="9">
    <source>
        <dbReference type="ARBA" id="ARBA00023224"/>
    </source>
</evidence>
<evidence type="ECO:0000256" key="6">
    <source>
        <dbReference type="ARBA" id="ARBA00023136"/>
    </source>
</evidence>
<dbReference type="Gene3D" id="1.20.1070.10">
    <property type="entry name" value="Rhodopsin 7-helix transmembrane proteins"/>
    <property type="match status" value="1"/>
</dbReference>
<evidence type="ECO:0000256" key="8">
    <source>
        <dbReference type="ARBA" id="ARBA00023180"/>
    </source>
</evidence>
<keyword evidence="5" id="KW-0297">G-protein coupled receptor</keyword>
<keyword evidence="11" id="KW-1185">Reference proteome</keyword>
<keyword evidence="8" id="KW-0325">Glycoprotein</keyword>
<evidence type="ECO:0000256" key="3">
    <source>
        <dbReference type="ARBA" id="ARBA00022692"/>
    </source>
</evidence>
<name>A0A7D9KXI8_PARCT</name>
<dbReference type="GO" id="GO:0004930">
    <property type="term" value="F:G protein-coupled receptor activity"/>
    <property type="evidence" value="ECO:0007669"/>
    <property type="project" value="UniProtKB-KW"/>
</dbReference>
<dbReference type="GO" id="GO:0005886">
    <property type="term" value="C:plasma membrane"/>
    <property type="evidence" value="ECO:0007669"/>
    <property type="project" value="UniProtKB-SubCell"/>
</dbReference>
<dbReference type="Proteomes" id="UP001152795">
    <property type="component" value="Unassembled WGS sequence"/>
</dbReference>
<sequence length="341" mass="38758">MGNVSREKNMSNISTTSQQSTEPSLLTVFGFIKLPLEYEVEKDVAMSFVALMSFVAIIANGILLFVIIKDPFKQLRTITAMLLAFNSATNLCNSFLLFLDNVFYWSNEKLSPELIIYFGSFTTCLYVIGNLLHTVNIYGAIVIPVRYAILAPKVRRYLAQYLVLTWVVIVLVVIITPYTLSNDNLSTYAKGILTLMCVLLALLAIIFGYLYTKLFQSLHAQNRRYSLAYHLKRSTVRGRKIKKKNNNIVKTLFVQVLFFMMTTVPGSIILLAYLHCATCDLVKLRLATLFTIPIIFSSVAFLPLLWLFRLNNYKQAMIKTLSSWRRRSKTCEIQGTKGSSL</sequence>
<evidence type="ECO:0000313" key="11">
    <source>
        <dbReference type="Proteomes" id="UP001152795"/>
    </source>
</evidence>
<evidence type="ECO:0000256" key="7">
    <source>
        <dbReference type="ARBA" id="ARBA00023170"/>
    </source>
</evidence>
<evidence type="ECO:0000313" key="10">
    <source>
        <dbReference type="EMBL" id="CAB4021695.1"/>
    </source>
</evidence>
<proteinExistence type="predicted"/>
<evidence type="ECO:0000256" key="5">
    <source>
        <dbReference type="ARBA" id="ARBA00023040"/>
    </source>
</evidence>
<dbReference type="EMBL" id="CACRXK020011571">
    <property type="protein sequence ID" value="CAB4021695.1"/>
    <property type="molecule type" value="Genomic_DNA"/>
</dbReference>
<keyword evidence="2" id="KW-1003">Cell membrane</keyword>
<keyword evidence="3" id="KW-0812">Transmembrane</keyword>
<dbReference type="PANTHER" id="PTHR24246">
    <property type="entry name" value="OLFACTORY RECEPTOR AND ADENOSINE RECEPTOR"/>
    <property type="match status" value="1"/>
</dbReference>
<evidence type="ECO:0000256" key="4">
    <source>
        <dbReference type="ARBA" id="ARBA00022989"/>
    </source>
</evidence>
<accession>A0A7D9KXI8</accession>
<keyword evidence="7 10" id="KW-0675">Receptor</keyword>
<gene>
    <name evidence="10" type="ORF">PACLA_8A071383</name>
</gene>
<protein>
    <submittedName>
        <fullName evidence="10">Adenosine receptor A1-like</fullName>
    </submittedName>
</protein>
<dbReference type="InterPro" id="IPR017452">
    <property type="entry name" value="GPCR_Rhodpsn_7TM"/>
</dbReference>